<dbReference type="PROSITE" id="PS50956">
    <property type="entry name" value="HTH_ASNC_2"/>
    <property type="match status" value="1"/>
</dbReference>
<dbReference type="Gene3D" id="1.10.10.10">
    <property type="entry name" value="Winged helix-like DNA-binding domain superfamily/Winged helix DNA-binding domain"/>
    <property type="match status" value="1"/>
</dbReference>
<dbReference type="Pfam" id="PF01037">
    <property type="entry name" value="AsnC_trans_reg"/>
    <property type="match status" value="1"/>
</dbReference>
<name>A0A1W6YJ86_9BORD</name>
<evidence type="ECO:0000313" key="6">
    <source>
        <dbReference type="Proteomes" id="UP000194151"/>
    </source>
</evidence>
<dbReference type="Gene3D" id="3.30.70.920">
    <property type="match status" value="1"/>
</dbReference>
<keyword evidence="2" id="KW-0238">DNA-binding</keyword>
<evidence type="ECO:0000256" key="3">
    <source>
        <dbReference type="ARBA" id="ARBA00023163"/>
    </source>
</evidence>
<dbReference type="SMART" id="SM00344">
    <property type="entry name" value="HTH_ASNC"/>
    <property type="match status" value="1"/>
</dbReference>
<dbReference type="AlphaFoldDB" id="A0A1W6YJ86"/>
<dbReference type="Proteomes" id="UP000194151">
    <property type="component" value="Chromosome"/>
</dbReference>
<dbReference type="EMBL" id="CP021108">
    <property type="protein sequence ID" value="ARP81029.1"/>
    <property type="molecule type" value="Genomic_DNA"/>
</dbReference>
<dbReference type="InterPro" id="IPR036390">
    <property type="entry name" value="WH_DNA-bd_sf"/>
</dbReference>
<dbReference type="InterPro" id="IPR036388">
    <property type="entry name" value="WH-like_DNA-bd_sf"/>
</dbReference>
<evidence type="ECO:0000313" key="5">
    <source>
        <dbReference type="EMBL" id="ARP81029.1"/>
    </source>
</evidence>
<dbReference type="InterPro" id="IPR011008">
    <property type="entry name" value="Dimeric_a/b-barrel"/>
</dbReference>
<dbReference type="SUPFAM" id="SSF54909">
    <property type="entry name" value="Dimeric alpha+beta barrel"/>
    <property type="match status" value="1"/>
</dbReference>
<sequence length="143" mass="16131">MQEVLDDLDRRLIALLRDNGRLSTATLAKKLSVSRGTVHNRIDRLVRGGTILGFTIRLRSETEDEGVRAMTLIEVRGNETDAVLSALRRLPEVVQVHSTSGRWDLVAEIRVQDLATFDRVLRDLRRIKGIANSETNLLLAVYK</sequence>
<dbReference type="KEGG" id="bgv:CAL12_09355"/>
<dbReference type="PANTHER" id="PTHR30154:SF34">
    <property type="entry name" value="TRANSCRIPTIONAL REGULATOR AZLB"/>
    <property type="match status" value="1"/>
</dbReference>
<dbReference type="InterPro" id="IPR019888">
    <property type="entry name" value="Tscrpt_reg_AsnC-like"/>
</dbReference>
<dbReference type="GO" id="GO:0005829">
    <property type="term" value="C:cytosol"/>
    <property type="evidence" value="ECO:0007669"/>
    <property type="project" value="TreeGrafter"/>
</dbReference>
<evidence type="ECO:0000259" key="4">
    <source>
        <dbReference type="PROSITE" id="PS50956"/>
    </source>
</evidence>
<dbReference type="InterPro" id="IPR000485">
    <property type="entry name" value="AsnC-type_HTH_dom"/>
</dbReference>
<reference evidence="5 6" key="1">
    <citation type="submission" date="2017-05" db="EMBL/GenBank/DDBJ databases">
        <title>Complete and WGS of Bordetella genogroups.</title>
        <authorList>
            <person name="Spilker T."/>
            <person name="LiPuma J."/>
        </authorList>
    </citation>
    <scope>NUCLEOTIDE SEQUENCE [LARGE SCALE GENOMIC DNA]</scope>
    <source>
        <strain evidence="5 6">AU19157</strain>
    </source>
</reference>
<gene>
    <name evidence="5" type="ORF">CAL12_09355</name>
</gene>
<dbReference type="InterPro" id="IPR019887">
    <property type="entry name" value="Tscrpt_reg_AsnC/Lrp_C"/>
</dbReference>
<proteinExistence type="predicted"/>
<dbReference type="RefSeq" id="WP_086064236.1">
    <property type="nucleotide sequence ID" value="NZ_CP021108.1"/>
</dbReference>
<dbReference type="Pfam" id="PF13404">
    <property type="entry name" value="HTH_AsnC-type"/>
    <property type="match status" value="1"/>
</dbReference>
<dbReference type="STRING" id="1416806.CAL12_09355"/>
<evidence type="ECO:0000256" key="1">
    <source>
        <dbReference type="ARBA" id="ARBA00023015"/>
    </source>
</evidence>
<dbReference type="GO" id="GO:0043565">
    <property type="term" value="F:sequence-specific DNA binding"/>
    <property type="evidence" value="ECO:0007669"/>
    <property type="project" value="InterPro"/>
</dbReference>
<keyword evidence="3" id="KW-0804">Transcription</keyword>
<dbReference type="PANTHER" id="PTHR30154">
    <property type="entry name" value="LEUCINE-RESPONSIVE REGULATORY PROTEIN"/>
    <property type="match status" value="1"/>
</dbReference>
<accession>A0A1W6YJ86</accession>
<protein>
    <submittedName>
        <fullName evidence="5">AsnC family transcriptional regulator</fullName>
    </submittedName>
</protein>
<organism evidence="5 6">
    <name type="scientific">Bordetella genomosp. 8</name>
    <dbReference type="NCBI Taxonomy" id="1416806"/>
    <lineage>
        <taxon>Bacteria</taxon>
        <taxon>Pseudomonadati</taxon>
        <taxon>Pseudomonadota</taxon>
        <taxon>Betaproteobacteria</taxon>
        <taxon>Burkholderiales</taxon>
        <taxon>Alcaligenaceae</taxon>
        <taxon>Bordetella</taxon>
    </lineage>
</organism>
<dbReference type="OrthoDB" id="9809462at2"/>
<feature type="domain" description="HTH asnC-type" evidence="4">
    <location>
        <begin position="5"/>
        <end position="68"/>
    </location>
</feature>
<dbReference type="PRINTS" id="PR00033">
    <property type="entry name" value="HTHASNC"/>
</dbReference>
<evidence type="ECO:0000256" key="2">
    <source>
        <dbReference type="ARBA" id="ARBA00023125"/>
    </source>
</evidence>
<keyword evidence="1" id="KW-0805">Transcription regulation</keyword>
<dbReference type="GO" id="GO:0043200">
    <property type="term" value="P:response to amino acid"/>
    <property type="evidence" value="ECO:0007669"/>
    <property type="project" value="TreeGrafter"/>
</dbReference>
<keyword evidence="6" id="KW-1185">Reference proteome</keyword>
<dbReference type="SUPFAM" id="SSF46785">
    <property type="entry name" value="Winged helix' DNA-binding domain"/>
    <property type="match status" value="1"/>
</dbReference>